<comment type="caution">
    <text evidence="8">The sequence shown here is derived from an EMBL/GenBank/DDBJ whole genome shotgun (WGS) entry which is preliminary data.</text>
</comment>
<evidence type="ECO:0000256" key="6">
    <source>
        <dbReference type="SAM" id="MobiDB-lite"/>
    </source>
</evidence>
<evidence type="ECO:0000256" key="2">
    <source>
        <dbReference type="ARBA" id="ARBA00005975"/>
    </source>
</evidence>
<evidence type="ECO:0000256" key="1">
    <source>
        <dbReference type="ARBA" id="ARBA00004170"/>
    </source>
</evidence>
<dbReference type="GO" id="GO:0008270">
    <property type="term" value="F:zinc ion binding"/>
    <property type="evidence" value="ECO:0007669"/>
    <property type="project" value="TreeGrafter"/>
</dbReference>
<reference evidence="8" key="1">
    <citation type="submission" date="2021-09" db="EMBL/GenBank/DDBJ databases">
        <authorList>
            <consortium name="AG Swart"/>
            <person name="Singh M."/>
            <person name="Singh A."/>
            <person name="Seah K."/>
            <person name="Emmerich C."/>
        </authorList>
    </citation>
    <scope>NUCLEOTIDE SEQUENCE</scope>
    <source>
        <strain evidence="8">ATCC30299</strain>
    </source>
</reference>
<evidence type="ECO:0000256" key="4">
    <source>
        <dbReference type="ARBA" id="ARBA00022833"/>
    </source>
</evidence>
<keyword evidence="3" id="KW-0479">Metal-binding</keyword>
<dbReference type="PROSITE" id="PS51837">
    <property type="entry name" value="LITAF"/>
    <property type="match status" value="1"/>
</dbReference>
<dbReference type="SMART" id="SM00714">
    <property type="entry name" value="LITAF"/>
    <property type="match status" value="1"/>
</dbReference>
<sequence length="133" mass="15070">MSSSEKTPLKAQYPPPYYIKSENYQATPPPPQPMPSNHDNSQDNQTPLYYEFYDPYMGLGNTTQNIYCQICGRNTWTRVEQRPGLLSYLCCTYLCLSGCFCGCCLIPLYSKHCKDSVHFCSNCNTPLAVVTPL</sequence>
<dbReference type="PANTHER" id="PTHR23292:SF6">
    <property type="entry name" value="FI16602P1-RELATED"/>
    <property type="match status" value="1"/>
</dbReference>
<dbReference type="EMBL" id="CAJZBQ010000036">
    <property type="protein sequence ID" value="CAG9324509.1"/>
    <property type="molecule type" value="Genomic_DNA"/>
</dbReference>
<comment type="subcellular location">
    <subcellularLocation>
        <location evidence="1">Membrane</location>
        <topology evidence="1">Peripheral membrane protein</topology>
    </subcellularLocation>
</comment>
<dbReference type="InterPro" id="IPR037519">
    <property type="entry name" value="LITAF_fam"/>
</dbReference>
<feature type="region of interest" description="Disordered" evidence="6">
    <location>
        <begin position="1"/>
        <end position="44"/>
    </location>
</feature>
<evidence type="ECO:0000313" key="9">
    <source>
        <dbReference type="Proteomes" id="UP001162131"/>
    </source>
</evidence>
<name>A0AAU9JUD9_9CILI</name>
<dbReference type="PANTHER" id="PTHR23292">
    <property type="entry name" value="LIPOPOLYSACCHARIDE-INDUCED TUMOR NECROSIS FACTOR-ALPHA FACTOR"/>
    <property type="match status" value="1"/>
</dbReference>
<keyword evidence="9" id="KW-1185">Reference proteome</keyword>
<dbReference type="InterPro" id="IPR006629">
    <property type="entry name" value="LITAF"/>
</dbReference>
<comment type="similarity">
    <text evidence="2">Belongs to the CDIP1/LITAF family.</text>
</comment>
<keyword evidence="5" id="KW-0472">Membrane</keyword>
<dbReference type="Pfam" id="PF10601">
    <property type="entry name" value="zf-LITAF-like"/>
    <property type="match status" value="1"/>
</dbReference>
<protein>
    <recommendedName>
        <fullName evidence="7">LITAF domain-containing protein</fullName>
    </recommendedName>
</protein>
<keyword evidence="4" id="KW-0862">Zinc</keyword>
<evidence type="ECO:0000256" key="3">
    <source>
        <dbReference type="ARBA" id="ARBA00022723"/>
    </source>
</evidence>
<organism evidence="8 9">
    <name type="scientific">Blepharisma stoltei</name>
    <dbReference type="NCBI Taxonomy" id="1481888"/>
    <lineage>
        <taxon>Eukaryota</taxon>
        <taxon>Sar</taxon>
        <taxon>Alveolata</taxon>
        <taxon>Ciliophora</taxon>
        <taxon>Postciliodesmatophora</taxon>
        <taxon>Heterotrichea</taxon>
        <taxon>Heterotrichida</taxon>
        <taxon>Blepharismidae</taxon>
        <taxon>Blepharisma</taxon>
    </lineage>
</organism>
<dbReference type="GO" id="GO:0016020">
    <property type="term" value="C:membrane"/>
    <property type="evidence" value="ECO:0007669"/>
    <property type="project" value="UniProtKB-SubCell"/>
</dbReference>
<accession>A0AAU9JUD9</accession>
<dbReference type="Proteomes" id="UP001162131">
    <property type="component" value="Unassembled WGS sequence"/>
</dbReference>
<evidence type="ECO:0000313" key="8">
    <source>
        <dbReference type="EMBL" id="CAG9324509.1"/>
    </source>
</evidence>
<gene>
    <name evidence="8" type="ORF">BSTOLATCC_MIC36295</name>
</gene>
<evidence type="ECO:0000256" key="5">
    <source>
        <dbReference type="ARBA" id="ARBA00023136"/>
    </source>
</evidence>
<proteinExistence type="inferred from homology"/>
<evidence type="ECO:0000259" key="7">
    <source>
        <dbReference type="PROSITE" id="PS51837"/>
    </source>
</evidence>
<dbReference type="AlphaFoldDB" id="A0AAU9JUD9"/>
<feature type="domain" description="LITAF" evidence="7">
    <location>
        <begin position="44"/>
        <end position="132"/>
    </location>
</feature>